<feature type="compositionally biased region" description="Basic and acidic residues" evidence="1">
    <location>
        <begin position="54"/>
        <end position="63"/>
    </location>
</feature>
<name>A0A5C1YG10_9MICO</name>
<evidence type="ECO:0000313" key="2">
    <source>
        <dbReference type="EMBL" id="QEO13979.1"/>
    </source>
</evidence>
<feature type="region of interest" description="Disordered" evidence="1">
    <location>
        <begin position="1"/>
        <end position="63"/>
    </location>
</feature>
<dbReference type="AlphaFoldDB" id="A0A5C1YG10"/>
<keyword evidence="3" id="KW-1185">Reference proteome</keyword>
<evidence type="ECO:0000256" key="1">
    <source>
        <dbReference type="SAM" id="MobiDB-lite"/>
    </source>
</evidence>
<feature type="compositionally biased region" description="Basic and acidic residues" evidence="1">
    <location>
        <begin position="30"/>
        <end position="41"/>
    </location>
</feature>
<gene>
    <name evidence="2" type="ORF">FLP10_05735</name>
</gene>
<dbReference type="RefSeq" id="WP_149160001.1">
    <property type="nucleotide sequence ID" value="NZ_CP043505.1"/>
</dbReference>
<dbReference type="EMBL" id="CP043505">
    <property type="protein sequence ID" value="QEO13979.1"/>
    <property type="molecule type" value="Genomic_DNA"/>
</dbReference>
<proteinExistence type="predicted"/>
<dbReference type="Proteomes" id="UP000324678">
    <property type="component" value="Chromosome"/>
</dbReference>
<evidence type="ECO:0008006" key="4">
    <source>
        <dbReference type="Google" id="ProtNLM"/>
    </source>
</evidence>
<accession>A0A5C1YG10</accession>
<dbReference type="OrthoDB" id="5120364at2"/>
<evidence type="ECO:0000313" key="3">
    <source>
        <dbReference type="Proteomes" id="UP000324678"/>
    </source>
</evidence>
<protein>
    <recommendedName>
        <fullName evidence="4">Multidrug transporter</fullName>
    </recommendedName>
</protein>
<sequence length="63" mass="6765">MSDPELTPSHPDRGAEEIVNPEDLPSQVDVTEHDGVTRVDIADDAQTRPGAAEPRLDEGTDEA</sequence>
<reference evidence="2 3" key="1">
    <citation type="submission" date="2019-09" db="EMBL/GenBank/DDBJ databases">
        <title>Genome sequencing of strain KACC 19306.</title>
        <authorList>
            <person name="Heo J."/>
            <person name="Kim S.-J."/>
            <person name="Kim J.-S."/>
            <person name="Hong S.-B."/>
            <person name="Kwon S.-W."/>
        </authorList>
    </citation>
    <scope>NUCLEOTIDE SEQUENCE [LARGE SCALE GENOMIC DNA]</scope>
    <source>
        <strain evidence="2 3">KACC 19306</strain>
    </source>
</reference>
<dbReference type="KEGG" id="ail:FLP10_05735"/>
<organism evidence="2 3">
    <name type="scientific">Agromyces intestinalis</name>
    <dbReference type="NCBI Taxonomy" id="2592652"/>
    <lineage>
        <taxon>Bacteria</taxon>
        <taxon>Bacillati</taxon>
        <taxon>Actinomycetota</taxon>
        <taxon>Actinomycetes</taxon>
        <taxon>Micrococcales</taxon>
        <taxon>Microbacteriaceae</taxon>
        <taxon>Agromyces</taxon>
    </lineage>
</organism>